<dbReference type="RefSeq" id="XP_025566743.1">
    <property type="nucleotide sequence ID" value="XM_025708056.1"/>
</dbReference>
<evidence type="ECO:0000313" key="2">
    <source>
        <dbReference type="Proteomes" id="UP000248405"/>
    </source>
</evidence>
<dbReference type="OrthoDB" id="10309015at2759"/>
<keyword evidence="2" id="KW-1185">Reference proteome</keyword>
<organism evidence="1 2">
    <name type="scientific">Aspergillus vadensis (strain CBS 113365 / IMI 142717 / IBT 24658)</name>
    <dbReference type="NCBI Taxonomy" id="1448311"/>
    <lineage>
        <taxon>Eukaryota</taxon>
        <taxon>Fungi</taxon>
        <taxon>Dikarya</taxon>
        <taxon>Ascomycota</taxon>
        <taxon>Pezizomycotina</taxon>
        <taxon>Eurotiomycetes</taxon>
        <taxon>Eurotiomycetidae</taxon>
        <taxon>Eurotiales</taxon>
        <taxon>Aspergillaceae</taxon>
        <taxon>Aspergillus</taxon>
        <taxon>Aspergillus subgen. Circumdati</taxon>
    </lineage>
</organism>
<dbReference type="EMBL" id="KZ821616">
    <property type="protein sequence ID" value="PYH72949.1"/>
    <property type="molecule type" value="Genomic_DNA"/>
</dbReference>
<gene>
    <name evidence="1" type="ORF">BO88DRAFT_411841</name>
</gene>
<reference evidence="1" key="1">
    <citation type="submission" date="2016-12" db="EMBL/GenBank/DDBJ databases">
        <title>The genomes of Aspergillus section Nigri reveals drivers in fungal speciation.</title>
        <authorList>
            <consortium name="DOE Joint Genome Institute"/>
            <person name="Vesth T.C."/>
            <person name="Nybo J."/>
            <person name="Theobald S."/>
            <person name="Brandl J."/>
            <person name="Frisvad J.C."/>
            <person name="Nielsen K.F."/>
            <person name="Lyhne E.K."/>
            <person name="Kogle M.E."/>
            <person name="Kuo A."/>
            <person name="Riley R."/>
            <person name="Clum A."/>
            <person name="Nolan M."/>
            <person name="Lipzen A."/>
            <person name="Salamov A."/>
            <person name="Henrissat B."/>
            <person name="Wiebenga A."/>
            <person name="De Vries R.P."/>
            <person name="Grigoriev I.V."/>
            <person name="Mortensen U.H."/>
            <person name="Andersen M.R."/>
            <person name="Baker S.E."/>
        </authorList>
    </citation>
    <scope>NUCLEOTIDE SEQUENCE [LARGE SCALE GENOMIC DNA]</scope>
    <source>
        <strain evidence="1">CBS 113365</strain>
    </source>
</reference>
<protein>
    <submittedName>
        <fullName evidence="1">Uncharacterized protein</fullName>
    </submittedName>
</protein>
<name>A0A319BM26_ASPVC</name>
<dbReference type="GeneID" id="37212648"/>
<accession>A0A319BM26</accession>
<dbReference type="AlphaFoldDB" id="A0A319BM26"/>
<proteinExistence type="predicted"/>
<evidence type="ECO:0000313" key="1">
    <source>
        <dbReference type="EMBL" id="PYH72949.1"/>
    </source>
</evidence>
<sequence length="225" mass="25206">MTPNAEEYTAWEVWTQCDHTIAISIMRSRQLDDIKIVVIGAQSIKHNLPALAELYTVFLTNQALPPLHIQKLTDSSDEPYEANTVSVAVSGQGSIPRLIDVLLTSRVFLPSGTDRVLYRDPFRGREIFVEFVPTPELLYLPASATRVADLGNNAYSIPCSSLLDALIDYFWRSSDWSATTESDDFPYRLAEEISNLSNNIPLELGTEFGMVEKEIRFQLLASDMG</sequence>
<dbReference type="Proteomes" id="UP000248405">
    <property type="component" value="Unassembled WGS sequence"/>
</dbReference>